<keyword evidence="2" id="KW-0808">Transferase</keyword>
<accession>A0AAW9NQS0</accession>
<comment type="caution">
    <text evidence="5">The sequence shown here is derived from an EMBL/GenBank/DDBJ whole genome shotgun (WGS) entry which is preliminary data.</text>
</comment>
<reference evidence="5 6" key="1">
    <citation type="submission" date="2023-03" db="EMBL/GenBank/DDBJ databases">
        <title>Bacillus Genome Sequencing.</title>
        <authorList>
            <person name="Dunlap C."/>
        </authorList>
    </citation>
    <scope>NUCLEOTIDE SEQUENCE [LARGE SCALE GENOMIC DNA]</scope>
    <source>
        <strain evidence="5 6">B-59205</strain>
    </source>
</reference>
<dbReference type="InterPro" id="IPR037100">
    <property type="entry name" value="Spo0B_C_sf"/>
</dbReference>
<keyword evidence="3" id="KW-0418">Kinase</keyword>
<dbReference type="Proteomes" id="UP001344888">
    <property type="component" value="Unassembled WGS sequence"/>
</dbReference>
<dbReference type="Gene3D" id="1.10.287.130">
    <property type="match status" value="1"/>
</dbReference>
<evidence type="ECO:0000256" key="1">
    <source>
        <dbReference type="ARBA" id="ARBA00022553"/>
    </source>
</evidence>
<dbReference type="RefSeq" id="WP_326122871.1">
    <property type="nucleotide sequence ID" value="NZ_JARSFG010000010.1"/>
</dbReference>
<dbReference type="InterPro" id="IPR016120">
    <property type="entry name" value="Sig_transdc_His_kin_SpoOB"/>
</dbReference>
<protein>
    <submittedName>
        <fullName evidence="5">Spo0B domain-containing protein</fullName>
    </submittedName>
</protein>
<dbReference type="AlphaFoldDB" id="A0AAW9NQS0"/>
<dbReference type="SUPFAM" id="SSF55890">
    <property type="entry name" value="Sporulation response regulatory protein Spo0B"/>
    <property type="match status" value="1"/>
</dbReference>
<dbReference type="EMBL" id="JARSFG010000010">
    <property type="protein sequence ID" value="MEC1178340.1"/>
    <property type="molecule type" value="Genomic_DNA"/>
</dbReference>
<keyword evidence="6" id="KW-1185">Reference proteome</keyword>
<evidence type="ECO:0000313" key="5">
    <source>
        <dbReference type="EMBL" id="MEC1178340.1"/>
    </source>
</evidence>
<evidence type="ECO:0000256" key="2">
    <source>
        <dbReference type="ARBA" id="ARBA00022679"/>
    </source>
</evidence>
<evidence type="ECO:0000313" key="6">
    <source>
        <dbReference type="Proteomes" id="UP001344888"/>
    </source>
</evidence>
<sequence length="175" mass="20393">MTIKPLTINEVLRFANHDFLNQLNLIQMNLDLQRIEEAKQIIKDIANDSKMLSNINKLQLPRTSEWLQTFAWRFPAIELKLYSDVKQAVNQPTLDETIVQYLENTVIHIYDGLDAYAEHQLQIVTKSDTAQFQLIFHLTGNWEQTPLLKEIEHMCIDMIEVTQNSLHYILSAGLE</sequence>
<dbReference type="Pfam" id="PF14689">
    <property type="entry name" value="SPOB_a"/>
    <property type="match status" value="1"/>
</dbReference>
<dbReference type="GO" id="GO:0000155">
    <property type="term" value="F:phosphorelay sensor kinase activity"/>
    <property type="evidence" value="ECO:0007669"/>
    <property type="project" value="InterPro"/>
</dbReference>
<dbReference type="InterPro" id="IPR039506">
    <property type="entry name" value="SPOB_a"/>
</dbReference>
<organism evidence="5 6">
    <name type="scientific">Metasolibacillus meyeri</name>
    <dbReference type="NCBI Taxonomy" id="1071052"/>
    <lineage>
        <taxon>Bacteria</taxon>
        <taxon>Bacillati</taxon>
        <taxon>Bacillota</taxon>
        <taxon>Bacilli</taxon>
        <taxon>Bacillales</taxon>
        <taxon>Caryophanaceae</taxon>
        <taxon>Metasolibacillus</taxon>
    </lineage>
</organism>
<proteinExistence type="predicted"/>
<keyword evidence="1" id="KW-0597">Phosphoprotein</keyword>
<evidence type="ECO:0000256" key="3">
    <source>
        <dbReference type="ARBA" id="ARBA00022777"/>
    </source>
</evidence>
<dbReference type="Gene3D" id="3.30.565.30">
    <property type="entry name" value="Sporulation initiation phosphotransferase B (SpoOB), C-terminal domain"/>
    <property type="match status" value="1"/>
</dbReference>
<evidence type="ECO:0000259" key="4">
    <source>
        <dbReference type="Pfam" id="PF14689"/>
    </source>
</evidence>
<feature type="domain" description="SpoOB alpha-helical" evidence="4">
    <location>
        <begin position="7"/>
        <end position="58"/>
    </location>
</feature>
<name>A0AAW9NQS0_9BACL</name>
<gene>
    <name evidence="5" type="ORF">P9B03_07590</name>
</gene>